<feature type="domain" description="Histidine kinase" evidence="11">
    <location>
        <begin position="196"/>
        <end position="446"/>
    </location>
</feature>
<keyword evidence="5" id="KW-0808">Transferase</keyword>
<comment type="function">
    <text evidence="8">Involved in the transmission of sensory signals from the chemoreceptors to the flagellar motors. CheA is autophosphorylated; it can transfer its phosphate group to either CheB or CheY.</text>
</comment>
<evidence type="ECO:0000313" key="14">
    <source>
        <dbReference type="EMBL" id="ROR32520.1"/>
    </source>
</evidence>
<dbReference type="PROSITE" id="PS50851">
    <property type="entry name" value="CHEW"/>
    <property type="match status" value="1"/>
</dbReference>
<name>A0A3N1Y152_9GAMM</name>
<evidence type="ECO:0000256" key="5">
    <source>
        <dbReference type="ARBA" id="ARBA00022679"/>
    </source>
</evidence>
<sequence>MDEELQAILQEFLAESGEALDQVENDLVALERDPHDLEALRRIFRAMHTIKGTCGFLGLARLERVAHAGEGLLARLRDGELAMTEEIASALLALVDAVRGMLAEVERTGTDGSDGHDELVALLGRLKEGGAAPREAPAEAGGGAAPREARTGAAAEEGSPAQAGASAEAAAAEAPAPPESAEAAPAAGTPPAARGSAEGHIRVDVALLDRLMNLVGELVLTRNQIQQFADEEEDGTFSRAVHRLDLITRELQQEFMKTRMQPVSNVWSKFPRVVRDLAREAGKRVRVEMEGKETELDRSLIEAIRDPLTHLVRNAVDHGIEAPEERRARGKPEEGLLRLSARHEGGHVVIEIEDDGGGLPTERIRRKAVERGLLSGEQAAAMGEQELAQLIFQPGFSTAEKVTKISGRGVGMDVVKTNIETYGGTIEVDSRAGRGTTVRIHLPLTLAIMPALVVACAGQRFAVPQASIAELIGLAGAGQGIEWLHGAPVYRLRGQLLPLAFLDRVLGLRERGEGGHIVVIRTERRAFGLVVDDVVASQEIVVKPLPRLLKGVHEFAGCTIMGDGRVVVILDVLGVAQRGGLVGEGAQHVVAMRAGPEEGPAVEAGAARWLVVDSTDGGRMALPLEEVVRLEELPREQIDRAGERLMARCRGQILPLAHIADLVEERRRRARAPRRLEEGDAAVPAIVCAGAGGEFAVLVEGVVDIVPAVPLKGPPTRGGVRGTAVVHDRVTEVVDTAWLAARMAEAGV</sequence>
<dbReference type="InterPro" id="IPR036641">
    <property type="entry name" value="HPT_dom_sf"/>
</dbReference>
<feature type="region of interest" description="Disordered" evidence="10">
    <location>
        <begin position="130"/>
        <end position="197"/>
    </location>
</feature>
<dbReference type="PROSITE" id="PS50894">
    <property type="entry name" value="HPT"/>
    <property type="match status" value="1"/>
</dbReference>
<evidence type="ECO:0000259" key="11">
    <source>
        <dbReference type="PROSITE" id="PS50109"/>
    </source>
</evidence>
<comment type="caution">
    <text evidence="14">The sequence shown here is derived from an EMBL/GenBank/DDBJ whole genome shotgun (WGS) entry which is preliminary data.</text>
</comment>
<dbReference type="SUPFAM" id="SSF55874">
    <property type="entry name" value="ATPase domain of HSP90 chaperone/DNA topoisomerase II/histidine kinase"/>
    <property type="match status" value="1"/>
</dbReference>
<dbReference type="InterPro" id="IPR036097">
    <property type="entry name" value="HisK_dim/P_sf"/>
</dbReference>
<dbReference type="InterPro" id="IPR036061">
    <property type="entry name" value="CheW-like_dom_sf"/>
</dbReference>
<evidence type="ECO:0000313" key="15">
    <source>
        <dbReference type="Proteomes" id="UP000276634"/>
    </source>
</evidence>
<evidence type="ECO:0000256" key="8">
    <source>
        <dbReference type="ARBA" id="ARBA00035100"/>
    </source>
</evidence>
<dbReference type="InterPro" id="IPR004358">
    <property type="entry name" value="Sig_transdc_His_kin-like_C"/>
</dbReference>
<feature type="modified residue" description="Phosphohistidine" evidence="9">
    <location>
        <position position="48"/>
    </location>
</feature>
<dbReference type="EMBL" id="RJVI01000002">
    <property type="protein sequence ID" value="ROR32520.1"/>
    <property type="molecule type" value="Genomic_DNA"/>
</dbReference>
<organism evidence="14 15">
    <name type="scientific">Inmirania thermothiophila</name>
    <dbReference type="NCBI Taxonomy" id="1750597"/>
    <lineage>
        <taxon>Bacteria</taxon>
        <taxon>Pseudomonadati</taxon>
        <taxon>Pseudomonadota</taxon>
        <taxon>Gammaproteobacteria</taxon>
        <taxon>Chromatiales</taxon>
        <taxon>Ectothiorhodospiraceae</taxon>
        <taxon>Inmirania</taxon>
    </lineage>
</organism>
<dbReference type="GO" id="GO:0000155">
    <property type="term" value="F:phosphorelay sensor kinase activity"/>
    <property type="evidence" value="ECO:0007669"/>
    <property type="project" value="InterPro"/>
</dbReference>
<feature type="domain" description="HPt" evidence="13">
    <location>
        <begin position="1"/>
        <end position="105"/>
    </location>
</feature>
<dbReference type="InterPro" id="IPR005467">
    <property type="entry name" value="His_kinase_dom"/>
</dbReference>
<keyword evidence="7" id="KW-0902">Two-component regulatory system</keyword>
<dbReference type="EC" id="2.7.13.3" evidence="2"/>
<dbReference type="Gene3D" id="2.30.30.40">
    <property type="entry name" value="SH3 Domains"/>
    <property type="match status" value="1"/>
</dbReference>
<feature type="compositionally biased region" description="Low complexity" evidence="10">
    <location>
        <begin position="151"/>
        <end position="196"/>
    </location>
</feature>
<keyword evidence="4 9" id="KW-0597">Phosphoprotein</keyword>
<gene>
    <name evidence="14" type="ORF">EDC57_1722</name>
</gene>
<reference evidence="14 15" key="1">
    <citation type="submission" date="2018-11" db="EMBL/GenBank/DDBJ databases">
        <title>Genomic Encyclopedia of Type Strains, Phase IV (KMG-IV): sequencing the most valuable type-strain genomes for metagenomic binning, comparative biology and taxonomic classification.</title>
        <authorList>
            <person name="Goeker M."/>
        </authorList>
    </citation>
    <scope>NUCLEOTIDE SEQUENCE [LARGE SCALE GENOMIC DNA]</scope>
    <source>
        <strain evidence="14 15">DSM 100275</strain>
    </source>
</reference>
<keyword evidence="6 14" id="KW-0418">Kinase</keyword>
<evidence type="ECO:0000256" key="7">
    <source>
        <dbReference type="ARBA" id="ARBA00023012"/>
    </source>
</evidence>
<dbReference type="InterPro" id="IPR037006">
    <property type="entry name" value="CheA-like_homodim_sf"/>
</dbReference>
<evidence type="ECO:0000256" key="2">
    <source>
        <dbReference type="ARBA" id="ARBA00012438"/>
    </source>
</evidence>
<dbReference type="SMART" id="SM00073">
    <property type="entry name" value="HPT"/>
    <property type="match status" value="1"/>
</dbReference>
<dbReference type="FunFam" id="3.30.565.10:FF:000016">
    <property type="entry name" value="Chemotaxis protein CheA, putative"/>
    <property type="match status" value="1"/>
</dbReference>
<dbReference type="Pfam" id="PF02895">
    <property type="entry name" value="H-kinase_dim"/>
    <property type="match status" value="1"/>
</dbReference>
<dbReference type="PRINTS" id="PR00344">
    <property type="entry name" value="BCTRLSENSOR"/>
</dbReference>
<dbReference type="PANTHER" id="PTHR43395:SF1">
    <property type="entry name" value="CHEMOTAXIS PROTEIN CHEA"/>
    <property type="match status" value="1"/>
</dbReference>
<accession>A0A3N1Y152</accession>
<feature type="compositionally biased region" description="Low complexity" evidence="10">
    <location>
        <begin position="130"/>
        <end position="139"/>
    </location>
</feature>
<evidence type="ECO:0000256" key="4">
    <source>
        <dbReference type="ARBA" id="ARBA00022553"/>
    </source>
</evidence>
<proteinExistence type="predicted"/>
<dbReference type="InterPro" id="IPR002545">
    <property type="entry name" value="CheW-lke_dom"/>
</dbReference>
<dbReference type="Pfam" id="PF01627">
    <property type="entry name" value="Hpt"/>
    <property type="match status" value="1"/>
</dbReference>
<dbReference type="Proteomes" id="UP000276634">
    <property type="component" value="Unassembled WGS sequence"/>
</dbReference>
<dbReference type="AlphaFoldDB" id="A0A3N1Y152"/>
<dbReference type="PROSITE" id="PS50109">
    <property type="entry name" value="HIS_KIN"/>
    <property type="match status" value="1"/>
</dbReference>
<dbReference type="CDD" id="cd16916">
    <property type="entry name" value="HATPase_CheA-like"/>
    <property type="match status" value="1"/>
</dbReference>
<evidence type="ECO:0000256" key="10">
    <source>
        <dbReference type="SAM" id="MobiDB-lite"/>
    </source>
</evidence>
<dbReference type="Gene3D" id="1.10.287.560">
    <property type="entry name" value="Histidine kinase CheA-like, homodimeric domain"/>
    <property type="match status" value="1"/>
</dbReference>
<evidence type="ECO:0000256" key="3">
    <source>
        <dbReference type="ARBA" id="ARBA00021495"/>
    </source>
</evidence>
<dbReference type="Gene3D" id="1.20.120.160">
    <property type="entry name" value="HPT domain"/>
    <property type="match status" value="1"/>
</dbReference>
<dbReference type="GO" id="GO:0006935">
    <property type="term" value="P:chemotaxis"/>
    <property type="evidence" value="ECO:0007669"/>
    <property type="project" value="InterPro"/>
</dbReference>
<dbReference type="GO" id="GO:0005737">
    <property type="term" value="C:cytoplasm"/>
    <property type="evidence" value="ECO:0007669"/>
    <property type="project" value="InterPro"/>
</dbReference>
<dbReference type="Pfam" id="PF01584">
    <property type="entry name" value="CheW"/>
    <property type="match status" value="2"/>
</dbReference>
<evidence type="ECO:0000259" key="13">
    <source>
        <dbReference type="PROSITE" id="PS50894"/>
    </source>
</evidence>
<feature type="domain" description="CheW-like" evidence="12">
    <location>
        <begin position="448"/>
        <end position="581"/>
    </location>
</feature>
<protein>
    <recommendedName>
        <fullName evidence="3">Chemotaxis protein CheA</fullName>
        <ecNumber evidence="2">2.7.13.3</ecNumber>
    </recommendedName>
</protein>
<dbReference type="SMART" id="SM00387">
    <property type="entry name" value="HATPase_c"/>
    <property type="match status" value="1"/>
</dbReference>
<dbReference type="Gene3D" id="3.30.565.10">
    <property type="entry name" value="Histidine kinase-like ATPase, C-terminal domain"/>
    <property type="match status" value="1"/>
</dbReference>
<dbReference type="SUPFAM" id="SSF47384">
    <property type="entry name" value="Homodimeric domain of signal transducing histidine kinase"/>
    <property type="match status" value="1"/>
</dbReference>
<comment type="catalytic activity">
    <reaction evidence="1">
        <text>ATP + protein L-histidine = ADP + protein N-phospho-L-histidine.</text>
        <dbReference type="EC" id="2.7.13.3"/>
    </reaction>
</comment>
<evidence type="ECO:0000256" key="1">
    <source>
        <dbReference type="ARBA" id="ARBA00000085"/>
    </source>
</evidence>
<evidence type="ECO:0000259" key="12">
    <source>
        <dbReference type="PROSITE" id="PS50851"/>
    </source>
</evidence>
<dbReference type="InterPro" id="IPR051315">
    <property type="entry name" value="Bact_Chemotaxis_CheA"/>
</dbReference>
<evidence type="ECO:0000256" key="6">
    <source>
        <dbReference type="ARBA" id="ARBA00022777"/>
    </source>
</evidence>
<evidence type="ECO:0000256" key="9">
    <source>
        <dbReference type="PROSITE-ProRule" id="PRU00110"/>
    </source>
</evidence>
<dbReference type="SUPFAM" id="SSF50341">
    <property type="entry name" value="CheW-like"/>
    <property type="match status" value="2"/>
</dbReference>
<dbReference type="RefSeq" id="WP_123401449.1">
    <property type="nucleotide sequence ID" value="NZ_RJVI01000002.1"/>
</dbReference>
<dbReference type="Pfam" id="PF02518">
    <property type="entry name" value="HATPase_c"/>
    <property type="match status" value="1"/>
</dbReference>
<dbReference type="SUPFAM" id="SSF47226">
    <property type="entry name" value="Histidine-containing phosphotransfer domain, HPT domain"/>
    <property type="match status" value="1"/>
</dbReference>
<dbReference type="InterPro" id="IPR004105">
    <property type="entry name" value="CheA-like_dim"/>
</dbReference>
<dbReference type="OrthoDB" id="9803176at2"/>
<keyword evidence="15" id="KW-1185">Reference proteome</keyword>
<dbReference type="CDD" id="cd00088">
    <property type="entry name" value="HPT"/>
    <property type="match status" value="1"/>
</dbReference>
<dbReference type="InterPro" id="IPR003594">
    <property type="entry name" value="HATPase_dom"/>
</dbReference>
<dbReference type="PANTHER" id="PTHR43395">
    <property type="entry name" value="SENSOR HISTIDINE KINASE CHEA"/>
    <property type="match status" value="1"/>
</dbReference>
<dbReference type="InterPro" id="IPR008207">
    <property type="entry name" value="Sig_transdc_His_kin_Hpt_dom"/>
</dbReference>
<dbReference type="SMART" id="SM01231">
    <property type="entry name" value="H-kinase_dim"/>
    <property type="match status" value="1"/>
</dbReference>
<dbReference type="SMART" id="SM00260">
    <property type="entry name" value="CheW"/>
    <property type="match status" value="1"/>
</dbReference>
<dbReference type="InterPro" id="IPR036890">
    <property type="entry name" value="HATPase_C_sf"/>
</dbReference>